<dbReference type="VEuPathDB" id="VectorBase:GPPI041232"/>
<dbReference type="EnsemblMetazoa" id="GPPI041232-RA">
    <property type="protein sequence ID" value="GPPI041232-PA"/>
    <property type="gene ID" value="GPPI041232"/>
</dbReference>
<name>A0A1B0BUY2_9MUSC</name>
<dbReference type="EMBL" id="JXJN01020967">
    <property type="status" value="NOT_ANNOTATED_CDS"/>
    <property type="molecule type" value="Genomic_DNA"/>
</dbReference>
<reference evidence="1" key="2">
    <citation type="submission" date="2020-05" db="UniProtKB">
        <authorList>
            <consortium name="EnsemblMetazoa"/>
        </authorList>
    </citation>
    <scope>IDENTIFICATION</scope>
    <source>
        <strain evidence="1">IAEA</strain>
    </source>
</reference>
<dbReference type="Proteomes" id="UP000092460">
    <property type="component" value="Unassembled WGS sequence"/>
</dbReference>
<dbReference type="AlphaFoldDB" id="A0A1B0BUY2"/>
<protein>
    <submittedName>
        <fullName evidence="1">Uncharacterized protein</fullName>
    </submittedName>
</protein>
<dbReference type="STRING" id="67801.A0A1B0BUY2"/>
<reference evidence="2" key="1">
    <citation type="submission" date="2015-01" db="EMBL/GenBank/DDBJ databases">
        <authorList>
            <person name="Aksoy S."/>
            <person name="Warren W."/>
            <person name="Wilson R.K."/>
        </authorList>
    </citation>
    <scope>NUCLEOTIDE SEQUENCE [LARGE SCALE GENOMIC DNA]</scope>
    <source>
        <strain evidence="2">IAEA</strain>
    </source>
</reference>
<proteinExistence type="predicted"/>
<keyword evidence="2" id="KW-1185">Reference proteome</keyword>
<sequence>MKHSKRSNVQHTGCILRQVQGNEISSAAKEGQESGLCWGHEFNCTRELRFQTPSCSGDHTGWVQSKEAQINTFYYQADFGYIQQQINELLLMCEPKFLTDSSLECNKYLKFCRGRNLLFDFRNLAYRDAVPIYIL</sequence>
<evidence type="ECO:0000313" key="1">
    <source>
        <dbReference type="EnsemblMetazoa" id="GPPI041232-PA"/>
    </source>
</evidence>
<organism evidence="1 2">
    <name type="scientific">Glossina palpalis gambiensis</name>
    <dbReference type="NCBI Taxonomy" id="67801"/>
    <lineage>
        <taxon>Eukaryota</taxon>
        <taxon>Metazoa</taxon>
        <taxon>Ecdysozoa</taxon>
        <taxon>Arthropoda</taxon>
        <taxon>Hexapoda</taxon>
        <taxon>Insecta</taxon>
        <taxon>Pterygota</taxon>
        <taxon>Neoptera</taxon>
        <taxon>Endopterygota</taxon>
        <taxon>Diptera</taxon>
        <taxon>Brachycera</taxon>
        <taxon>Muscomorpha</taxon>
        <taxon>Hippoboscoidea</taxon>
        <taxon>Glossinidae</taxon>
        <taxon>Glossina</taxon>
    </lineage>
</organism>
<evidence type="ECO:0000313" key="2">
    <source>
        <dbReference type="Proteomes" id="UP000092460"/>
    </source>
</evidence>
<accession>A0A1B0BUY2</accession>